<proteinExistence type="predicted"/>
<organism evidence="1 2">
    <name type="scientific">Dorcoceras hygrometricum</name>
    <dbReference type="NCBI Taxonomy" id="472368"/>
    <lineage>
        <taxon>Eukaryota</taxon>
        <taxon>Viridiplantae</taxon>
        <taxon>Streptophyta</taxon>
        <taxon>Embryophyta</taxon>
        <taxon>Tracheophyta</taxon>
        <taxon>Spermatophyta</taxon>
        <taxon>Magnoliopsida</taxon>
        <taxon>eudicotyledons</taxon>
        <taxon>Gunneridae</taxon>
        <taxon>Pentapetalae</taxon>
        <taxon>asterids</taxon>
        <taxon>lamiids</taxon>
        <taxon>Lamiales</taxon>
        <taxon>Gesneriaceae</taxon>
        <taxon>Didymocarpoideae</taxon>
        <taxon>Trichosporeae</taxon>
        <taxon>Loxocarpinae</taxon>
        <taxon>Dorcoceras</taxon>
    </lineage>
</organism>
<protein>
    <submittedName>
        <fullName evidence="1">Uncharacterized protein</fullName>
    </submittedName>
</protein>
<gene>
    <name evidence="1" type="ORF">F511_10686</name>
</gene>
<dbReference type="Proteomes" id="UP000250235">
    <property type="component" value="Unassembled WGS sequence"/>
</dbReference>
<accession>A0A2Z7CMJ2</accession>
<name>A0A2Z7CMJ2_9LAMI</name>
<evidence type="ECO:0000313" key="1">
    <source>
        <dbReference type="EMBL" id="KZV45996.1"/>
    </source>
</evidence>
<reference evidence="1 2" key="1">
    <citation type="journal article" date="2015" name="Proc. Natl. Acad. Sci. U.S.A.">
        <title>The resurrection genome of Boea hygrometrica: A blueprint for survival of dehydration.</title>
        <authorList>
            <person name="Xiao L."/>
            <person name="Yang G."/>
            <person name="Zhang L."/>
            <person name="Yang X."/>
            <person name="Zhao S."/>
            <person name="Ji Z."/>
            <person name="Zhou Q."/>
            <person name="Hu M."/>
            <person name="Wang Y."/>
            <person name="Chen M."/>
            <person name="Xu Y."/>
            <person name="Jin H."/>
            <person name="Xiao X."/>
            <person name="Hu G."/>
            <person name="Bao F."/>
            <person name="Hu Y."/>
            <person name="Wan P."/>
            <person name="Li L."/>
            <person name="Deng X."/>
            <person name="Kuang T."/>
            <person name="Xiang C."/>
            <person name="Zhu J.K."/>
            <person name="Oliver M.J."/>
            <person name="He Y."/>
        </authorList>
    </citation>
    <scope>NUCLEOTIDE SEQUENCE [LARGE SCALE GENOMIC DNA]</scope>
    <source>
        <strain evidence="2">cv. XS01</strain>
    </source>
</reference>
<sequence>MPSNTHECNAWFKNTVCQIASPKIIGSWDPRDYDLGPTTYSPIRGDVLHLDPKTLKQLHSSLTVLLLLAEDVQKSFQSVSFSYVFGCDAGSLMILNSLVLTLAHPTALALTDSVPSSSEELGYLLLSPTHEIAHNNYHSYRSQRQTSSPIGQLTQDEQLLLNQFFAISFPLSGSCPTAQHVVPNLDTLSRLMRKLPKLNPAYSSLLS</sequence>
<dbReference type="AlphaFoldDB" id="A0A2Z7CMJ2"/>
<dbReference type="EMBL" id="KQ995736">
    <property type="protein sequence ID" value="KZV45996.1"/>
    <property type="molecule type" value="Genomic_DNA"/>
</dbReference>
<evidence type="ECO:0000313" key="2">
    <source>
        <dbReference type="Proteomes" id="UP000250235"/>
    </source>
</evidence>
<keyword evidence="2" id="KW-1185">Reference proteome</keyword>